<proteinExistence type="inferred from homology"/>
<protein>
    <recommendedName>
        <fullName evidence="3">Thioredoxin domain-containing protein</fullName>
    </recommendedName>
</protein>
<dbReference type="PANTHER" id="PTHR18929">
    <property type="entry name" value="PROTEIN DISULFIDE ISOMERASE"/>
    <property type="match status" value="1"/>
</dbReference>
<accession>A0A0G4FLX5</accession>
<dbReference type="GO" id="GO:0003756">
    <property type="term" value="F:protein disulfide isomerase activity"/>
    <property type="evidence" value="ECO:0007669"/>
    <property type="project" value="TreeGrafter"/>
</dbReference>
<dbReference type="Gene3D" id="3.40.30.10">
    <property type="entry name" value="Glutaredoxin"/>
    <property type="match status" value="2"/>
</dbReference>
<dbReference type="Pfam" id="PF00085">
    <property type="entry name" value="Thioredoxin"/>
    <property type="match status" value="1"/>
</dbReference>
<dbReference type="CDD" id="cd02947">
    <property type="entry name" value="TRX_family"/>
    <property type="match status" value="1"/>
</dbReference>
<dbReference type="EMBL" id="CDMZ01000471">
    <property type="protein sequence ID" value="CEM15013.1"/>
    <property type="molecule type" value="Genomic_DNA"/>
</dbReference>
<dbReference type="AlphaFoldDB" id="A0A0G4FLX5"/>
<evidence type="ECO:0000256" key="1">
    <source>
        <dbReference type="ARBA" id="ARBA00006347"/>
    </source>
</evidence>
<dbReference type="SUPFAM" id="SSF52833">
    <property type="entry name" value="Thioredoxin-like"/>
    <property type="match status" value="2"/>
</dbReference>
<evidence type="ECO:0000313" key="4">
    <source>
        <dbReference type="EMBL" id="CEM15013.1"/>
    </source>
</evidence>
<reference evidence="4" key="1">
    <citation type="submission" date="2014-11" db="EMBL/GenBank/DDBJ databases">
        <authorList>
            <person name="Otto D Thomas"/>
            <person name="Naeem Raeece"/>
        </authorList>
    </citation>
    <scope>NUCLEOTIDE SEQUENCE</scope>
</reference>
<feature type="region of interest" description="Disordered" evidence="2">
    <location>
        <begin position="440"/>
        <end position="468"/>
    </location>
</feature>
<dbReference type="InterPro" id="IPR013766">
    <property type="entry name" value="Thioredoxin_domain"/>
</dbReference>
<gene>
    <name evidence="4" type="ORF">Cvel_17691</name>
</gene>
<dbReference type="GO" id="GO:0005783">
    <property type="term" value="C:endoplasmic reticulum"/>
    <property type="evidence" value="ECO:0007669"/>
    <property type="project" value="TreeGrafter"/>
</dbReference>
<dbReference type="InterPro" id="IPR036249">
    <property type="entry name" value="Thioredoxin-like_sf"/>
</dbReference>
<dbReference type="GO" id="GO:0006457">
    <property type="term" value="P:protein folding"/>
    <property type="evidence" value="ECO:0007669"/>
    <property type="project" value="TreeGrafter"/>
</dbReference>
<evidence type="ECO:0000259" key="3">
    <source>
        <dbReference type="PROSITE" id="PS51352"/>
    </source>
</evidence>
<dbReference type="PhylomeDB" id="A0A0G4FLX5"/>
<feature type="compositionally biased region" description="Basic and acidic residues" evidence="2">
    <location>
        <begin position="452"/>
        <end position="465"/>
    </location>
</feature>
<feature type="domain" description="Thioredoxin" evidence="3">
    <location>
        <begin position="588"/>
        <end position="707"/>
    </location>
</feature>
<sequence>MEEDLVLFNTALGLKVESYDGGCESERLGIENALKGKVHCSDTGMNMNLCLKISEPALLTHVVVRGPRDCTAPIKTALFWASKTKIPFKSFSKKFNGYNQDKLKRLPKDTQNPPLVCLTTDEQFKECAIELEEPVEAQHFLFKFTSSWGEKNVDVGGIALAGYRLSNNLEGANNTDSVKGKEKVGMEPLKLLAEKERIEVFAWRPEHKLYDIGEHMFHDEALSALIKRGGLFLMCSGQRGKGEGIAKGEKVAEFLREAFANGEMRNHVPLGLCILGRGGLKYVSKNFPGFLDFLGFPIDRSDTQLYFVEAGPKRKFRAAQLPETVEEVVAFGRDSAESRGEPFVKSQEPPPNDRDPMHKDLLTVTGRTFDRIVLDPSLDVFLFAWAPCKPVTVMEPVITALAPLLRDCETVRICKIDRIQNEIEKERVPEQQPIVIRLFPATSPGGSEGADEEKGGGKEGKGKESTRKRKDKGCGVLYKGDGSLPSLLKFVHDNMETPQFDLSAKKKEATGVMKRQAAITKLTQITLLCKRKMEAFEVSLPPALEELKGLVDQMEKLLEDTNDISMEPEEIETLVQLTVEKATAANLDQLARKAVNKRVMEVNAEGQLGQFCDIAKAQGKVLVCQFFAVWAMPCLMFMPEYGRMSEEFQKQAVFCKVNVDTQKELLEKHKVDKPPAFLIFKNGEEVGRLEESIERDALVGLIAKHFGSETLTS</sequence>
<dbReference type="PROSITE" id="PS51352">
    <property type="entry name" value="THIOREDOXIN_2"/>
    <property type="match status" value="1"/>
</dbReference>
<comment type="similarity">
    <text evidence="1">Belongs to the protein disulfide isomerase family.</text>
</comment>
<organism evidence="4">
    <name type="scientific">Chromera velia CCMP2878</name>
    <dbReference type="NCBI Taxonomy" id="1169474"/>
    <lineage>
        <taxon>Eukaryota</taxon>
        <taxon>Sar</taxon>
        <taxon>Alveolata</taxon>
        <taxon>Colpodellida</taxon>
        <taxon>Chromeraceae</taxon>
        <taxon>Chromera</taxon>
    </lineage>
</organism>
<dbReference type="VEuPathDB" id="CryptoDB:Cvel_17691"/>
<name>A0A0G4FLX5_9ALVE</name>
<feature type="region of interest" description="Disordered" evidence="2">
    <location>
        <begin position="336"/>
        <end position="358"/>
    </location>
</feature>
<dbReference type="GO" id="GO:0034976">
    <property type="term" value="P:response to endoplasmic reticulum stress"/>
    <property type="evidence" value="ECO:0007669"/>
    <property type="project" value="TreeGrafter"/>
</dbReference>
<evidence type="ECO:0000256" key="2">
    <source>
        <dbReference type="SAM" id="MobiDB-lite"/>
    </source>
</evidence>